<dbReference type="InterPro" id="IPR012475">
    <property type="entry name" value="Fungal_lectin"/>
</dbReference>
<comment type="similarity">
    <text evidence="1">Belongs to the fungal fucose-specific lectin family.</text>
</comment>
<proteinExistence type="inferred from homology"/>
<evidence type="ECO:0000256" key="1">
    <source>
        <dbReference type="ARBA" id="ARBA00009042"/>
    </source>
</evidence>
<dbReference type="Proteomes" id="UP000799118">
    <property type="component" value="Unassembled WGS sequence"/>
</dbReference>
<dbReference type="Pfam" id="PF07938">
    <property type="entry name" value="Fungal_lectin"/>
    <property type="match status" value="1"/>
</dbReference>
<name>A0A6A4GZF3_9AGAR</name>
<dbReference type="Gene3D" id="2.120.10.70">
    <property type="entry name" value="Fucose-specific lectin"/>
    <property type="match status" value="1"/>
</dbReference>
<accession>A0A6A4GZF3</accession>
<dbReference type="AlphaFoldDB" id="A0A6A4GZF3"/>
<keyword evidence="3" id="KW-1185">Reference proteome</keyword>
<dbReference type="OrthoDB" id="3034708at2759"/>
<organism evidence="2 3">
    <name type="scientific">Gymnopus androsaceus JB14</name>
    <dbReference type="NCBI Taxonomy" id="1447944"/>
    <lineage>
        <taxon>Eukaryota</taxon>
        <taxon>Fungi</taxon>
        <taxon>Dikarya</taxon>
        <taxon>Basidiomycota</taxon>
        <taxon>Agaricomycotina</taxon>
        <taxon>Agaricomycetes</taxon>
        <taxon>Agaricomycetidae</taxon>
        <taxon>Agaricales</taxon>
        <taxon>Marasmiineae</taxon>
        <taxon>Omphalotaceae</taxon>
        <taxon>Gymnopus</taxon>
    </lineage>
</organism>
<protein>
    <submittedName>
        <fullName evidence="2">Uncharacterized protein</fullName>
    </submittedName>
</protein>
<evidence type="ECO:0000313" key="2">
    <source>
        <dbReference type="EMBL" id="KAE9390367.1"/>
    </source>
</evidence>
<evidence type="ECO:0000313" key="3">
    <source>
        <dbReference type="Proteomes" id="UP000799118"/>
    </source>
</evidence>
<gene>
    <name evidence="2" type="ORF">BT96DRAFT_345283</name>
</gene>
<dbReference type="SUPFAM" id="SSF89372">
    <property type="entry name" value="Fucose-specific lectin"/>
    <property type="match status" value="1"/>
</dbReference>
<sequence>MPNNNGIAVLQLNFGSRLYFQQSDNKIYELCWDGKDGDQWYRGGDGGDAICTARPDTPIAVTKIDTFNGIIPGDQIIHLYYVGTDDYVKEHVFKDGKWAPGANLESASVPQGTSLAAVGWGLDLPNIRVYYQGYGGTVQELLVT</sequence>
<dbReference type="EMBL" id="ML769660">
    <property type="protein sequence ID" value="KAE9390367.1"/>
    <property type="molecule type" value="Genomic_DNA"/>
</dbReference>
<reference evidence="2" key="1">
    <citation type="journal article" date="2019" name="Environ. Microbiol.">
        <title>Fungal ecological strategies reflected in gene transcription - a case study of two litter decomposers.</title>
        <authorList>
            <person name="Barbi F."/>
            <person name="Kohler A."/>
            <person name="Barry K."/>
            <person name="Baskaran P."/>
            <person name="Daum C."/>
            <person name="Fauchery L."/>
            <person name="Ihrmark K."/>
            <person name="Kuo A."/>
            <person name="LaButti K."/>
            <person name="Lipzen A."/>
            <person name="Morin E."/>
            <person name="Grigoriev I.V."/>
            <person name="Henrissat B."/>
            <person name="Lindahl B."/>
            <person name="Martin F."/>
        </authorList>
    </citation>
    <scope>NUCLEOTIDE SEQUENCE</scope>
    <source>
        <strain evidence="2">JB14</strain>
    </source>
</reference>